<accession>H0F4T9</accession>
<sequence>MTDFAFPAPAPVTLPIANSASRFPVARVFCIGRNYRWQPGEPAPRAMPAWFMKPASAITPAGGDLPYPPGTADFCHEIELVVAIGRGGRDIAPEHAEDRHIWGYAAGLDLTRRDLQHEAKRAGGPWEPAKAFDRSAPCTPIVPVADCGHLRQGALWLTVNGMERQRADISDLLWPVPELLAMLSRSVALMPGDLIYTGTPAGVGPLTPGDTVSAGVADIGRFTLTVTGATHSHPASFIH</sequence>
<keyword evidence="4" id="KW-1185">Reference proteome</keyword>
<keyword evidence="3" id="KW-0378">Hydrolase</keyword>
<dbReference type="eggNOG" id="COG0179">
    <property type="taxonomic scope" value="Bacteria"/>
</dbReference>
<organism evidence="3 4">
    <name type="scientific">Achromobacter arsenitoxydans SY8</name>
    <dbReference type="NCBI Taxonomy" id="477184"/>
    <lineage>
        <taxon>Bacteria</taxon>
        <taxon>Pseudomonadati</taxon>
        <taxon>Pseudomonadota</taxon>
        <taxon>Betaproteobacteria</taxon>
        <taxon>Burkholderiales</taxon>
        <taxon>Alcaligenaceae</taxon>
        <taxon>Achromobacter</taxon>
    </lineage>
</organism>
<dbReference type="AlphaFoldDB" id="H0F4T9"/>
<dbReference type="Gene3D" id="3.90.850.10">
    <property type="entry name" value="Fumarylacetoacetase-like, C-terminal domain"/>
    <property type="match status" value="1"/>
</dbReference>
<keyword evidence="1" id="KW-0479">Metal-binding</keyword>
<dbReference type="InterPro" id="IPR011234">
    <property type="entry name" value="Fumarylacetoacetase-like_C"/>
</dbReference>
<dbReference type="Pfam" id="PF01557">
    <property type="entry name" value="FAA_hydrolase"/>
    <property type="match status" value="1"/>
</dbReference>
<evidence type="ECO:0000256" key="1">
    <source>
        <dbReference type="ARBA" id="ARBA00022723"/>
    </source>
</evidence>
<dbReference type="InterPro" id="IPR036663">
    <property type="entry name" value="Fumarylacetoacetase_C_sf"/>
</dbReference>
<dbReference type="EMBL" id="AGUF01000037">
    <property type="protein sequence ID" value="EHK66740.1"/>
    <property type="molecule type" value="Genomic_DNA"/>
</dbReference>
<evidence type="ECO:0000259" key="2">
    <source>
        <dbReference type="Pfam" id="PF01557"/>
    </source>
</evidence>
<dbReference type="STRING" id="477184.KYC_08905"/>
<dbReference type="OrthoDB" id="9805307at2"/>
<dbReference type="PANTHER" id="PTHR11820:SF90">
    <property type="entry name" value="FLUTATHIONE S-TRANSFERASE"/>
    <property type="match status" value="1"/>
</dbReference>
<dbReference type="PANTHER" id="PTHR11820">
    <property type="entry name" value="ACYLPYRUVASE"/>
    <property type="match status" value="1"/>
</dbReference>
<comment type="caution">
    <text evidence="3">The sequence shown here is derived from an EMBL/GenBank/DDBJ whole genome shotgun (WGS) entry which is preliminary data.</text>
</comment>
<evidence type="ECO:0000313" key="3">
    <source>
        <dbReference type="EMBL" id="EHK66740.1"/>
    </source>
</evidence>
<dbReference type="PATRIC" id="fig|477184.5.peg.1763"/>
<dbReference type="RefSeq" id="WP_008161118.1">
    <property type="nucleotide sequence ID" value="NZ_AGUF01000037.1"/>
</dbReference>
<dbReference type="GO" id="GO:0018773">
    <property type="term" value="F:acetylpyruvate hydrolase activity"/>
    <property type="evidence" value="ECO:0007669"/>
    <property type="project" value="TreeGrafter"/>
</dbReference>
<name>H0F4T9_9BURK</name>
<protein>
    <submittedName>
        <fullName evidence="3">Fumarylacetoacetate (FAA) hydrolase</fullName>
    </submittedName>
</protein>
<gene>
    <name evidence="3" type="ORF">KYC_08905</name>
</gene>
<dbReference type="GO" id="GO:0046872">
    <property type="term" value="F:metal ion binding"/>
    <property type="evidence" value="ECO:0007669"/>
    <property type="project" value="UniProtKB-KW"/>
</dbReference>
<reference evidence="3 4" key="1">
    <citation type="journal article" date="2012" name="J. Bacteriol.">
        <title>Genome sequence of the highly efficient arsenite-oxidizing bacterium Achromobacter arsenitoxydans SY8.</title>
        <authorList>
            <person name="Li X."/>
            <person name="Hu Y."/>
            <person name="Gong J."/>
            <person name="Lin Y."/>
            <person name="Johnstone L."/>
            <person name="Rensing C."/>
            <person name="Wang G."/>
        </authorList>
    </citation>
    <scope>NUCLEOTIDE SEQUENCE [LARGE SCALE GENOMIC DNA]</scope>
    <source>
        <strain evidence="3 4">SY8</strain>
    </source>
</reference>
<evidence type="ECO:0000313" key="4">
    <source>
        <dbReference type="Proteomes" id="UP000003113"/>
    </source>
</evidence>
<dbReference type="Proteomes" id="UP000003113">
    <property type="component" value="Unassembled WGS sequence"/>
</dbReference>
<feature type="domain" description="Fumarylacetoacetase-like C-terminal" evidence="2">
    <location>
        <begin position="28"/>
        <end position="226"/>
    </location>
</feature>
<proteinExistence type="predicted"/>
<dbReference type="SUPFAM" id="SSF56529">
    <property type="entry name" value="FAH"/>
    <property type="match status" value="1"/>
</dbReference>